<dbReference type="RefSeq" id="WP_145937401.1">
    <property type="nucleotide sequence ID" value="NZ_BNAV01000002.1"/>
</dbReference>
<dbReference type="InterPro" id="IPR013207">
    <property type="entry name" value="LGFP"/>
</dbReference>
<dbReference type="Pfam" id="PF08310">
    <property type="entry name" value="LGFP"/>
    <property type="match status" value="3"/>
</dbReference>
<feature type="chain" id="PRO_5034674116" description="Alpha-L-arabinofuranosidase B arabinose-binding domain-containing protein" evidence="1">
    <location>
        <begin position="29"/>
        <end position="674"/>
    </location>
</feature>
<keyword evidence="4" id="KW-1185">Reference proteome</keyword>
<feature type="signal peptide" evidence="1">
    <location>
        <begin position="1"/>
        <end position="28"/>
    </location>
</feature>
<dbReference type="InterPro" id="IPR007934">
    <property type="entry name" value="AbfB_ABD"/>
</dbReference>
<proteinExistence type="predicted"/>
<reference evidence="3" key="2">
    <citation type="submission" date="2020-09" db="EMBL/GenBank/DDBJ databases">
        <authorList>
            <person name="Sun Q."/>
            <person name="Zhou Y."/>
        </authorList>
    </citation>
    <scope>NUCLEOTIDE SEQUENCE</scope>
    <source>
        <strain evidence="3">CGMCC 4.7679</strain>
    </source>
</reference>
<organism evidence="3 4">
    <name type="scientific">Amycolatopsis bartoniae</name>
    <dbReference type="NCBI Taxonomy" id="941986"/>
    <lineage>
        <taxon>Bacteria</taxon>
        <taxon>Bacillati</taxon>
        <taxon>Actinomycetota</taxon>
        <taxon>Actinomycetes</taxon>
        <taxon>Pseudonocardiales</taxon>
        <taxon>Pseudonocardiaceae</taxon>
        <taxon>Amycolatopsis</taxon>
    </lineage>
</organism>
<dbReference type="GO" id="GO:0046373">
    <property type="term" value="P:L-arabinose metabolic process"/>
    <property type="evidence" value="ECO:0007669"/>
    <property type="project" value="InterPro"/>
</dbReference>
<dbReference type="Proteomes" id="UP000658656">
    <property type="component" value="Unassembled WGS sequence"/>
</dbReference>
<evidence type="ECO:0000256" key="1">
    <source>
        <dbReference type="SAM" id="SignalP"/>
    </source>
</evidence>
<evidence type="ECO:0000313" key="4">
    <source>
        <dbReference type="Proteomes" id="UP000658656"/>
    </source>
</evidence>
<dbReference type="InterPro" id="IPR036195">
    <property type="entry name" value="AbfB_ABD_sf"/>
</dbReference>
<gene>
    <name evidence="3" type="ORF">GCM10017566_21190</name>
</gene>
<dbReference type="Gene3D" id="2.80.10.50">
    <property type="match status" value="1"/>
</dbReference>
<dbReference type="SUPFAM" id="SSF110221">
    <property type="entry name" value="AbfB domain"/>
    <property type="match status" value="1"/>
</dbReference>
<reference evidence="3" key="1">
    <citation type="journal article" date="2014" name="Int. J. Syst. Evol. Microbiol.">
        <title>Complete genome sequence of Corynebacterium casei LMG S-19264T (=DSM 44701T), isolated from a smear-ripened cheese.</title>
        <authorList>
            <consortium name="US DOE Joint Genome Institute (JGI-PGF)"/>
            <person name="Walter F."/>
            <person name="Albersmeier A."/>
            <person name="Kalinowski J."/>
            <person name="Ruckert C."/>
        </authorList>
    </citation>
    <scope>NUCLEOTIDE SEQUENCE</scope>
    <source>
        <strain evidence="3">CGMCC 4.7679</strain>
    </source>
</reference>
<dbReference type="AlphaFoldDB" id="A0A8H9IU39"/>
<evidence type="ECO:0000313" key="3">
    <source>
        <dbReference type="EMBL" id="GHF47710.1"/>
    </source>
</evidence>
<dbReference type="OrthoDB" id="3635032at2"/>
<keyword evidence="1" id="KW-0732">Signal</keyword>
<dbReference type="GO" id="GO:0046556">
    <property type="term" value="F:alpha-L-arabinofuranosidase activity"/>
    <property type="evidence" value="ECO:0007669"/>
    <property type="project" value="InterPro"/>
</dbReference>
<feature type="domain" description="Alpha-L-arabinofuranosidase B arabinose-binding" evidence="2">
    <location>
        <begin position="361"/>
        <end position="500"/>
    </location>
</feature>
<sequence length="674" mass="72700">MRKRPGGFLVVATSVALLAGLAGVPAEAATAPAPASVTTQATAPESTLEDKVRAAAALGIVAGDDLLVLSDRNFVIALWRQATGAEVRASAELAFAGSDFECTQWIKTGIHEAKERDNTNEIRDAEVARQARELKQHAAATIGIIAEPELLVQTYRDFVYALWQRATGPEVKAAALTAFGQDEAAQKEFLLNGIVTAHAQDQQDAIDADNQATEAEKARLAARNAKANAAAVLGIVASESLLVLSDENFIREIWNRATPGTEVSAAAERTIRSSNPADWKAFIDSGIYAANRRDIEIALQKKAEADRKRLQELRTKAANSKVHPTLVAAADIALAGTVDDVDRFLRVGQYQDAVLRQSLQADTVGSRGAYVRSAPGKQSYIDFGKAAPQPGDGVDATWKVVPGLADPDCHSFESVATPGSYLRQQDLKVLTAASDGSDRFRTDATWCSRAGLDENGVTLESKGAPGRFLRHYDGLLYAADRSGTHNFDSANLFEIDTFWRVHGENPATSAIQRRWLNDDAMRAHVGDPVAEEKADGELRYRDYASGRLTWSAATGAKETEGQILAKYLSMDLIHSSLFGAPTIDETGTPDGVGRYNHFAGSGSIYWTAQYGAHPIYGAIKDRWRALDWERSYLGYPTADETAVPTGRCTNFQHGSITWNSTTGAVTDSRNACAK</sequence>
<dbReference type="Pfam" id="PF03752">
    <property type="entry name" value="ALF"/>
    <property type="match status" value="1"/>
</dbReference>
<name>A0A8H9IU39_9PSEU</name>
<dbReference type="CDD" id="cd23399">
    <property type="entry name" value="beta-trefoil_ABD_ABFB"/>
    <property type="match status" value="1"/>
</dbReference>
<dbReference type="Pfam" id="PF05270">
    <property type="entry name" value="AbfB"/>
    <property type="match status" value="1"/>
</dbReference>
<dbReference type="EMBL" id="BNAV01000002">
    <property type="protein sequence ID" value="GHF47710.1"/>
    <property type="molecule type" value="Genomic_DNA"/>
</dbReference>
<accession>A0A8H9IU39</accession>
<dbReference type="InterPro" id="IPR005506">
    <property type="entry name" value="DUF312_ALF"/>
</dbReference>
<evidence type="ECO:0000259" key="2">
    <source>
        <dbReference type="Pfam" id="PF05270"/>
    </source>
</evidence>
<comment type="caution">
    <text evidence="3">The sequence shown here is derived from an EMBL/GenBank/DDBJ whole genome shotgun (WGS) entry which is preliminary data.</text>
</comment>
<protein>
    <recommendedName>
        <fullName evidence="2">Alpha-L-arabinofuranosidase B arabinose-binding domain-containing protein</fullName>
    </recommendedName>
</protein>